<organism evidence="1">
    <name type="scientific">marine sediment metagenome</name>
    <dbReference type="NCBI Taxonomy" id="412755"/>
    <lineage>
        <taxon>unclassified sequences</taxon>
        <taxon>metagenomes</taxon>
        <taxon>ecological metagenomes</taxon>
    </lineage>
</organism>
<sequence length="222" mass="24408">MDNGSIDYINALEHEMGNMFEAAKKTEIATPKAKGKAKPQIVVEDLRQYAALKAAMKTIETMVETLKESVNDVALDAFLIARRSDSIQGTDGDTTASLQLRKRTSRSVLGEQEVKVLDHLKIAFEKSSDSKFYINSKYSEDSELLGKVSDALEGIVPDDFLGHTGEKFVTTSTSIADAMSIEDIDTRRDVLKIVSTQAARTKFGGTHDEMLKILDKVLKGDS</sequence>
<evidence type="ECO:0000313" key="1">
    <source>
        <dbReference type="EMBL" id="KKL90089.1"/>
    </source>
</evidence>
<gene>
    <name evidence="1" type="ORF">LCGC14_1908180</name>
</gene>
<proteinExistence type="predicted"/>
<protein>
    <submittedName>
        <fullName evidence="1">Uncharacterized protein</fullName>
    </submittedName>
</protein>
<reference evidence="1" key="1">
    <citation type="journal article" date="2015" name="Nature">
        <title>Complex archaea that bridge the gap between prokaryotes and eukaryotes.</title>
        <authorList>
            <person name="Spang A."/>
            <person name="Saw J.H."/>
            <person name="Jorgensen S.L."/>
            <person name="Zaremba-Niedzwiedzka K."/>
            <person name="Martijn J."/>
            <person name="Lind A.E."/>
            <person name="van Eijk R."/>
            <person name="Schleper C."/>
            <person name="Guy L."/>
            <person name="Ettema T.J."/>
        </authorList>
    </citation>
    <scope>NUCLEOTIDE SEQUENCE</scope>
</reference>
<comment type="caution">
    <text evidence="1">The sequence shown here is derived from an EMBL/GenBank/DDBJ whole genome shotgun (WGS) entry which is preliminary data.</text>
</comment>
<dbReference type="AlphaFoldDB" id="A0A0F9FUG3"/>
<dbReference type="EMBL" id="LAZR01020108">
    <property type="protein sequence ID" value="KKL90089.1"/>
    <property type="molecule type" value="Genomic_DNA"/>
</dbReference>
<accession>A0A0F9FUG3</accession>
<name>A0A0F9FUG3_9ZZZZ</name>